<dbReference type="InterPro" id="IPR024298">
    <property type="entry name" value="Sec16_Sec23-bd"/>
</dbReference>
<dbReference type="InterPro" id="IPR024340">
    <property type="entry name" value="Sec16_CCD"/>
</dbReference>
<feature type="compositionally biased region" description="Low complexity" evidence="11">
    <location>
        <begin position="670"/>
        <end position="682"/>
    </location>
</feature>
<feature type="compositionally biased region" description="Low complexity" evidence="11">
    <location>
        <begin position="1551"/>
        <end position="1560"/>
    </location>
</feature>
<organism evidence="14 15">
    <name type="scientific">Ascodesmis nigricans</name>
    <dbReference type="NCBI Taxonomy" id="341454"/>
    <lineage>
        <taxon>Eukaryota</taxon>
        <taxon>Fungi</taxon>
        <taxon>Dikarya</taxon>
        <taxon>Ascomycota</taxon>
        <taxon>Pezizomycotina</taxon>
        <taxon>Pezizomycetes</taxon>
        <taxon>Pezizales</taxon>
        <taxon>Ascodesmidaceae</taxon>
        <taxon>Ascodesmis</taxon>
    </lineage>
</organism>
<comment type="similarity">
    <text evidence="2 10">Belongs to the SEC16 family.</text>
</comment>
<feature type="compositionally biased region" description="Pro residues" evidence="11">
    <location>
        <begin position="470"/>
        <end position="486"/>
    </location>
</feature>
<feature type="compositionally biased region" description="Basic and acidic residues" evidence="11">
    <location>
        <begin position="1410"/>
        <end position="1429"/>
    </location>
</feature>
<dbReference type="EMBL" id="ML220114">
    <property type="protein sequence ID" value="TGZ83389.1"/>
    <property type="molecule type" value="Genomic_DNA"/>
</dbReference>
<dbReference type="GO" id="GO:0015031">
    <property type="term" value="P:protein transport"/>
    <property type="evidence" value="ECO:0007669"/>
    <property type="project" value="UniProtKB-KW"/>
</dbReference>
<dbReference type="STRING" id="341454.A0A4S2N2J6"/>
<dbReference type="Pfam" id="PF12931">
    <property type="entry name" value="TPR_Sec16"/>
    <property type="match status" value="1"/>
</dbReference>
<feature type="compositionally biased region" description="Polar residues" evidence="11">
    <location>
        <begin position="607"/>
        <end position="629"/>
    </location>
</feature>
<dbReference type="GO" id="GO:0006914">
    <property type="term" value="P:autophagy"/>
    <property type="evidence" value="ECO:0007669"/>
    <property type="project" value="UniProtKB-KW"/>
</dbReference>
<feature type="domain" description="Sec16 central conserved" evidence="13">
    <location>
        <begin position="716"/>
        <end position="803"/>
    </location>
</feature>
<feature type="compositionally biased region" description="Polar residues" evidence="11">
    <location>
        <begin position="545"/>
        <end position="583"/>
    </location>
</feature>
<proteinExistence type="inferred from homology"/>
<keyword evidence="7 10" id="KW-0072">Autophagy</keyword>
<feature type="region of interest" description="Disordered" evidence="11">
    <location>
        <begin position="1"/>
        <end position="425"/>
    </location>
</feature>
<dbReference type="Pfam" id="PF12932">
    <property type="entry name" value="Sec16"/>
    <property type="match status" value="1"/>
</dbReference>
<feature type="compositionally biased region" description="Polar residues" evidence="11">
    <location>
        <begin position="590"/>
        <end position="600"/>
    </location>
</feature>
<evidence type="ECO:0000256" key="4">
    <source>
        <dbReference type="ARBA" id="ARBA00022824"/>
    </source>
</evidence>
<feature type="compositionally biased region" description="Polar residues" evidence="11">
    <location>
        <begin position="1220"/>
        <end position="1233"/>
    </location>
</feature>
<feature type="compositionally biased region" description="Polar residues" evidence="11">
    <location>
        <begin position="1441"/>
        <end position="1453"/>
    </location>
</feature>
<evidence type="ECO:0000313" key="14">
    <source>
        <dbReference type="EMBL" id="TGZ83389.1"/>
    </source>
</evidence>
<feature type="compositionally biased region" description="Polar residues" evidence="11">
    <location>
        <begin position="1302"/>
        <end position="1311"/>
    </location>
</feature>
<dbReference type="PANTHER" id="PTHR13402">
    <property type="entry name" value="RGPR-RELATED"/>
    <property type="match status" value="1"/>
</dbReference>
<feature type="compositionally biased region" description="Pro residues" evidence="11">
    <location>
        <begin position="496"/>
        <end position="519"/>
    </location>
</feature>
<gene>
    <name evidence="14" type="ORF">EX30DRAFT_347640</name>
</gene>
<dbReference type="InParanoid" id="A0A4S2N2J6"/>
<sequence length="1641" mass="176020">MEDENGHRNPEGKPDLSWMEEKHESLDAAKESESRRPEVNPEPHGTDQQAPDHSWMEESKPEASPSPPIGSEGEQNRKDPDLSWMGDSKPEALPSPPSGNEGEQNQKEPDLSWMGESKPEASPPNGGEEENGPKQPDLSWIGEQEAHKPDEAQEDPDLSWMGEQKVEAPPVTNESSDLLIEGQPGESSTEQREEPVPESEPAQIPAAVEPDLSWMGGHEEPNTSNVDQGPDLSWMGQEEGKTDLPAELGNGDEKAEQEPEPRPKNEQNGHQQEEEKPNVNPVEEEAVTQFHENNQEPLQSAQAPDLSWMEGGAGSDQAESPNSPDQVEEKSDLSWMGERAESTPAENNNGHEQRKEKPDLSWMGGETSAPPAEDQMAKWQAALGDDDELLDEDGFLPSDDEGFLPSDDEDQAPVQQPPTNYPAVPIAPSIPSIPIPPAISSIPGAPFVPPVPAVPVIPALRGSRSAYFAPPAPPPATVPNAPPKPPQKQQFFEELPLPPPKPRPQTIVPPRPIQTPPNPAIKGPPNRSNTGFFEELPMAPPKPRAQTSMGSFQQYAPRSSSVPPQYAQSPPSSVPHQYAQSPPASVRPQYAQSPPASVRSQYAPRSPQASVRSQYVPQSPPTSVSLQYGQSPPTKPPQPVQPPLNVPPQSARPPSAVTSQYARPPPAIPPQSSQAPLAVPSQPARPPSAAPPQIMRPPSIVPPQPPRAPSAAANRGATMEVDNRPIGEFSPVSEEAMKFPGPMWTGSKGANKTKKKEALTYIDSRVEAMENSTMDVYNPADRRGLEEKILLWKVVRVMVEHDGVAEGTPEIQAQVRKILVPDALQNLEGDGASGFVSMTGMISSKPAVGDPVDPIAVATFRQKLLTGDREAAVWFAADKRLWAHAFLIAGTVGPDLWKKVVQEFVKSEVKSLGPGSESLAVLYDTLSGNWEESVDELVPPSARLGVPMLTAQTEREQSLEERLGKWKETLALILSNRSPGDQASLLALGRLLAGYGWTSAAHVCFVFARQTLPGGAGALFGGSDESTTDFALLGADHRSPSFGRDLDTIILSEIYEFAVSLSPTASTATPIFPHLQIWKIRHAYFLADHGKTAPAQKYCDAIAGGVKAWNRPSPYFNQEFGKSLEELTKRVQEASKDASAGGSGWIPKLTSDAVSNSVWGAFNKFIEGTDESNNNAQTEVAGDGHFGGPPARSVEQHQQMAMSQGVDMYSAGYPGGSSQYNPMVGSAPTNSAANKYAPSPNISQPTSTRTSLEAPRNPYEPRRIGSEGYQPTVNGYDPSNPYDPQAQQQQQSQFNQTPSNSTATNNLTPRSSLEAPTPQIVEPAQQESQAGGYQPPSYGGYEPPTQEFTPYQPEPDSDQEDKKKETLKKKKSFLDLDAENDGYRFTKTASAPPAAVAAKATPPPPPPSQPEEKKEGSKGNEDKKEEKKAQPQKKGWLSGWFSRSSNTEGQTSGPIKANLGEESTFYYDPDLKRWINKKAPPESQGPAKAPPPPKRHSSPAAPPSSSATPSAPSTPPPARAATPPVRTGSAPPIRVGSVPPVSTSVPPPTSSPMVPSTSGLLPPPPVSASGPPSRGPSPAPPMGRSVSTNSAVPPTAKAPPRPPVKDAMDELLGPPMPRKGTPAGRKAKKGASRYVETPGLQ</sequence>
<feature type="compositionally biased region" description="Pro residues" evidence="11">
    <location>
        <begin position="699"/>
        <end position="708"/>
    </location>
</feature>
<dbReference type="GO" id="GO:0070973">
    <property type="term" value="P:protein localization to endoplasmic reticulum exit site"/>
    <property type="evidence" value="ECO:0007669"/>
    <property type="project" value="TreeGrafter"/>
</dbReference>
<dbReference type="FunFam" id="1.25.40.1030:FF:000008">
    <property type="entry name" value="Protein transport protein sec16"/>
    <property type="match status" value="1"/>
</dbReference>
<feature type="compositionally biased region" description="Basic and acidic residues" evidence="11">
    <location>
        <begin position="1"/>
        <end position="45"/>
    </location>
</feature>
<keyword evidence="8 10" id="KW-0472">Membrane</keyword>
<feature type="compositionally biased region" description="Basic and acidic residues" evidence="11">
    <location>
        <begin position="349"/>
        <end position="359"/>
    </location>
</feature>
<evidence type="ECO:0000256" key="8">
    <source>
        <dbReference type="ARBA" id="ARBA00023136"/>
    </source>
</evidence>
<feature type="compositionally biased region" description="Low complexity" evidence="11">
    <location>
        <begin position="1279"/>
        <end position="1301"/>
    </location>
</feature>
<name>A0A4S2N2J6_9PEZI</name>
<evidence type="ECO:0000256" key="10">
    <source>
        <dbReference type="RuleBase" id="RU364101"/>
    </source>
</evidence>
<dbReference type="GO" id="GO:0005789">
    <property type="term" value="C:endoplasmic reticulum membrane"/>
    <property type="evidence" value="ECO:0007669"/>
    <property type="project" value="UniProtKB-SubCell"/>
</dbReference>
<feature type="domain" description="Sec16 Sec23-binding" evidence="12">
    <location>
        <begin position="861"/>
        <end position="1168"/>
    </location>
</feature>
<protein>
    <recommendedName>
        <fullName evidence="10">Protein transport protein sec16</fullName>
    </recommendedName>
</protein>
<dbReference type="Proteomes" id="UP000298138">
    <property type="component" value="Unassembled WGS sequence"/>
</dbReference>
<dbReference type="CDD" id="cd09233">
    <property type="entry name" value="ACE1-Sec16-like"/>
    <property type="match status" value="1"/>
</dbReference>
<feature type="compositionally biased region" description="Basic and acidic residues" evidence="11">
    <location>
        <begin position="251"/>
        <end position="277"/>
    </location>
</feature>
<evidence type="ECO:0000256" key="5">
    <source>
        <dbReference type="ARBA" id="ARBA00022892"/>
    </source>
</evidence>
<evidence type="ECO:0000259" key="13">
    <source>
        <dbReference type="Pfam" id="PF12932"/>
    </source>
</evidence>
<evidence type="ECO:0000259" key="12">
    <source>
        <dbReference type="Pfam" id="PF12931"/>
    </source>
</evidence>
<dbReference type="OrthoDB" id="8918678at2759"/>
<dbReference type="GO" id="GO:0016192">
    <property type="term" value="P:vesicle-mediated transport"/>
    <property type="evidence" value="ECO:0007669"/>
    <property type="project" value="UniProtKB-KW"/>
</dbReference>
<feature type="compositionally biased region" description="Polar residues" evidence="11">
    <location>
        <begin position="290"/>
        <end position="302"/>
    </location>
</feature>
<keyword evidence="3 10" id="KW-0813">Transport</keyword>
<evidence type="ECO:0000256" key="7">
    <source>
        <dbReference type="ARBA" id="ARBA00023006"/>
    </source>
</evidence>
<reference evidence="14 15" key="1">
    <citation type="submission" date="2019-04" db="EMBL/GenBank/DDBJ databases">
        <title>Comparative genomics and transcriptomics to analyze fruiting body development in filamentous ascomycetes.</title>
        <authorList>
            <consortium name="DOE Joint Genome Institute"/>
            <person name="Lutkenhaus R."/>
            <person name="Traeger S."/>
            <person name="Breuer J."/>
            <person name="Kuo A."/>
            <person name="Lipzen A."/>
            <person name="Pangilinan J."/>
            <person name="Dilworth D."/>
            <person name="Sandor L."/>
            <person name="Poggeler S."/>
            <person name="Barry K."/>
            <person name="Grigoriev I.V."/>
            <person name="Nowrousian M."/>
        </authorList>
    </citation>
    <scope>NUCLEOTIDE SEQUENCE [LARGE SCALE GENOMIC DNA]</scope>
    <source>
        <strain evidence="14 15">CBS 389.68</strain>
    </source>
</reference>
<dbReference type="PANTHER" id="PTHR13402:SF6">
    <property type="entry name" value="SECRETORY 16, ISOFORM I"/>
    <property type="match status" value="1"/>
</dbReference>
<feature type="compositionally biased region" description="Low complexity" evidence="11">
    <location>
        <begin position="1386"/>
        <end position="1400"/>
    </location>
</feature>
<feature type="region of interest" description="Disordered" evidence="11">
    <location>
        <begin position="1174"/>
        <end position="1202"/>
    </location>
</feature>
<feature type="compositionally biased region" description="Polar residues" evidence="11">
    <location>
        <begin position="1240"/>
        <end position="1251"/>
    </location>
</feature>
<comment type="subcellular location">
    <subcellularLocation>
        <location evidence="1">Endoplasmic reticulum membrane</location>
        <topology evidence="1">Peripheral membrane protein</topology>
        <orientation evidence="1">Cytoplasmic side</orientation>
    </subcellularLocation>
</comment>
<comment type="function">
    <text evidence="9 10">Involved in the initiation of assembly of the COPII coat required for the formation of transport vesicles from the endoplasmic reticulum (ER) and the selection of cargo molecules. Also involved in autophagy.</text>
</comment>
<dbReference type="GO" id="GO:0070971">
    <property type="term" value="C:endoplasmic reticulum exit site"/>
    <property type="evidence" value="ECO:0007669"/>
    <property type="project" value="UniProtKB-ARBA"/>
</dbReference>
<dbReference type="GO" id="GO:0007030">
    <property type="term" value="P:Golgi organization"/>
    <property type="evidence" value="ECO:0007669"/>
    <property type="project" value="TreeGrafter"/>
</dbReference>
<accession>A0A4S2N2J6</accession>
<evidence type="ECO:0000256" key="2">
    <source>
        <dbReference type="ARBA" id="ARBA00005927"/>
    </source>
</evidence>
<evidence type="ECO:0000256" key="1">
    <source>
        <dbReference type="ARBA" id="ARBA00004397"/>
    </source>
</evidence>
<dbReference type="GO" id="GO:0012507">
    <property type="term" value="C:ER to Golgi transport vesicle membrane"/>
    <property type="evidence" value="ECO:0007669"/>
    <property type="project" value="TreeGrafter"/>
</dbReference>
<feature type="region of interest" description="Disordered" evidence="11">
    <location>
        <begin position="1220"/>
        <end position="1641"/>
    </location>
</feature>
<evidence type="ECO:0000313" key="15">
    <source>
        <dbReference type="Proteomes" id="UP000298138"/>
    </source>
</evidence>
<evidence type="ECO:0000256" key="9">
    <source>
        <dbReference type="ARBA" id="ARBA00024687"/>
    </source>
</evidence>
<feature type="compositionally biased region" description="Pro residues" evidence="11">
    <location>
        <begin position="633"/>
        <end position="646"/>
    </location>
</feature>
<keyword evidence="6 10" id="KW-0653">Protein transport</keyword>
<keyword evidence="4 10" id="KW-0256">Endoplasmic reticulum</keyword>
<evidence type="ECO:0000256" key="3">
    <source>
        <dbReference type="ARBA" id="ARBA00022448"/>
    </source>
</evidence>
<keyword evidence="5 10" id="KW-0931">ER-Golgi transport</keyword>
<feature type="compositionally biased region" description="Acidic residues" evidence="11">
    <location>
        <begin position="384"/>
        <end position="411"/>
    </location>
</feature>
<feature type="region of interest" description="Disordered" evidence="11">
    <location>
        <begin position="464"/>
        <end position="716"/>
    </location>
</feature>
<dbReference type="Gene3D" id="1.25.40.1030">
    <property type="match status" value="1"/>
</dbReference>
<evidence type="ECO:0000256" key="11">
    <source>
        <dbReference type="SAM" id="MobiDB-lite"/>
    </source>
</evidence>
<evidence type="ECO:0000256" key="6">
    <source>
        <dbReference type="ARBA" id="ARBA00022927"/>
    </source>
</evidence>
<keyword evidence="15" id="KW-1185">Reference proteome</keyword>